<dbReference type="EMBL" id="FQVL01000002">
    <property type="protein sequence ID" value="SHE62871.1"/>
    <property type="molecule type" value="Genomic_DNA"/>
</dbReference>
<protein>
    <recommendedName>
        <fullName evidence="3">GAF domain-containing protein</fullName>
    </recommendedName>
</protein>
<gene>
    <name evidence="1" type="ORF">SAMN05444392_102126</name>
</gene>
<dbReference type="STRING" id="112248.SAMN05444392_102126"/>
<sequence length="149" mass="16845">MHKAELLDELRSRIGVASDRCTGNIEELYGFVCDSLYEEMPCYQSVSIYQLSKTHFIRQVHAGNETLPANIPFGEGLFSIAAVRGSMVHEYIRQQSQVFVPFYFGHHLIGQLVVVSKLQQMIDEEEVSLFCELASLFETKVNEFGAPHG</sequence>
<accession>A0A1M4V1K3</accession>
<reference evidence="1 2" key="1">
    <citation type="submission" date="2016-11" db="EMBL/GenBank/DDBJ databases">
        <authorList>
            <person name="Jaros S."/>
            <person name="Januszkiewicz K."/>
            <person name="Wedrychowicz H."/>
        </authorList>
    </citation>
    <scope>NUCLEOTIDE SEQUENCE [LARGE SCALE GENOMIC DNA]</scope>
    <source>
        <strain evidence="1 2">DSM 44666</strain>
    </source>
</reference>
<evidence type="ECO:0008006" key="3">
    <source>
        <dbReference type="Google" id="ProtNLM"/>
    </source>
</evidence>
<dbReference type="AlphaFoldDB" id="A0A1M4V1K3"/>
<dbReference type="RefSeq" id="WP_073153268.1">
    <property type="nucleotide sequence ID" value="NZ_FQVL01000002.1"/>
</dbReference>
<dbReference type="OrthoDB" id="2988533at2"/>
<proteinExistence type="predicted"/>
<evidence type="ECO:0000313" key="1">
    <source>
        <dbReference type="EMBL" id="SHE62871.1"/>
    </source>
</evidence>
<dbReference type="SUPFAM" id="SSF55781">
    <property type="entry name" value="GAF domain-like"/>
    <property type="match status" value="1"/>
</dbReference>
<dbReference type="Proteomes" id="UP000184476">
    <property type="component" value="Unassembled WGS sequence"/>
</dbReference>
<keyword evidence="2" id="KW-1185">Reference proteome</keyword>
<name>A0A1M4V1K3_9BACL</name>
<dbReference type="InterPro" id="IPR029016">
    <property type="entry name" value="GAF-like_dom_sf"/>
</dbReference>
<evidence type="ECO:0000313" key="2">
    <source>
        <dbReference type="Proteomes" id="UP000184476"/>
    </source>
</evidence>
<organism evidence="1 2">
    <name type="scientific">Seinonella peptonophila</name>
    <dbReference type="NCBI Taxonomy" id="112248"/>
    <lineage>
        <taxon>Bacteria</taxon>
        <taxon>Bacillati</taxon>
        <taxon>Bacillota</taxon>
        <taxon>Bacilli</taxon>
        <taxon>Bacillales</taxon>
        <taxon>Thermoactinomycetaceae</taxon>
        <taxon>Seinonella</taxon>
    </lineage>
</organism>
<dbReference type="Gene3D" id="3.30.450.40">
    <property type="match status" value="1"/>
</dbReference>